<protein>
    <submittedName>
        <fullName evidence="3">FHA domain-containing protein</fullName>
    </submittedName>
</protein>
<accession>A0ABT0RZJ9</accession>
<keyword evidence="4" id="KW-1185">Reference proteome</keyword>
<dbReference type="InterPro" id="IPR000157">
    <property type="entry name" value="TIR_dom"/>
</dbReference>
<dbReference type="InterPro" id="IPR035897">
    <property type="entry name" value="Toll_tir_struct_dom_sf"/>
</dbReference>
<dbReference type="PROSITE" id="PS50006">
    <property type="entry name" value="FHA_DOMAIN"/>
    <property type="match status" value="1"/>
</dbReference>
<evidence type="ECO:0000313" key="3">
    <source>
        <dbReference type="EMBL" id="MCL6728818.1"/>
    </source>
</evidence>
<name>A0ABT0RZJ9_9SPHN</name>
<dbReference type="Pfam" id="PF00498">
    <property type="entry name" value="FHA"/>
    <property type="match status" value="1"/>
</dbReference>
<dbReference type="SMART" id="SM00240">
    <property type="entry name" value="FHA"/>
    <property type="match status" value="1"/>
</dbReference>
<dbReference type="EMBL" id="JAMGBE010000001">
    <property type="protein sequence ID" value="MCL6728818.1"/>
    <property type="molecule type" value="Genomic_DNA"/>
</dbReference>
<sequence>MFADGLAAEGFSVWWDASLHSGETFDEVIEQKLRDAGAVVVLWSPRSVSSRWVRAEATLADRRKKLAPAIIEQCDRPIIFELTHAADLCEWTGDVTDIHWRTFVDDLRRLLETRRNEEAAAQGHAAPHPAPKPAHHPAPQAQPATRQPLRPGSHEVIFAGRSRAPAATDERQEHAGELPVQQAPAADPQGEVHCLELEDSALGDDVFIIDSSGVKIGRKDPADIVLSDKSISREHCIIGLASDELLVTDLNSTNGTYIDDSRITRATILPVGSLLRIGQVALRHNVRTRAEAEAHGSFVSPNRGLPPGRLAAAS</sequence>
<dbReference type="Gene3D" id="3.40.50.10140">
    <property type="entry name" value="Toll/interleukin-1 receptor homology (TIR) domain"/>
    <property type="match status" value="1"/>
</dbReference>
<dbReference type="SUPFAM" id="SSF49879">
    <property type="entry name" value="SMAD/FHA domain"/>
    <property type="match status" value="1"/>
</dbReference>
<dbReference type="SUPFAM" id="SSF52200">
    <property type="entry name" value="Toll/Interleukin receptor TIR domain"/>
    <property type="match status" value="1"/>
</dbReference>
<feature type="domain" description="FHA" evidence="2">
    <location>
        <begin position="214"/>
        <end position="263"/>
    </location>
</feature>
<dbReference type="Pfam" id="PF13676">
    <property type="entry name" value="TIR_2"/>
    <property type="match status" value="1"/>
</dbReference>
<proteinExistence type="predicted"/>
<comment type="caution">
    <text evidence="3">The sequence shown here is derived from an EMBL/GenBank/DDBJ whole genome shotgun (WGS) entry which is preliminary data.</text>
</comment>
<evidence type="ECO:0000259" key="2">
    <source>
        <dbReference type="PROSITE" id="PS50006"/>
    </source>
</evidence>
<dbReference type="InterPro" id="IPR050923">
    <property type="entry name" value="Cell_Proc_Reg/RNA_Proc"/>
</dbReference>
<gene>
    <name evidence="3" type="ORF">LZ538_01960</name>
</gene>
<feature type="region of interest" description="Disordered" evidence="1">
    <location>
        <begin position="116"/>
        <end position="150"/>
    </location>
</feature>
<evidence type="ECO:0000313" key="4">
    <source>
        <dbReference type="Proteomes" id="UP001165342"/>
    </source>
</evidence>
<organism evidence="3 4">
    <name type="scientific">Sphingomonas hankyongi</name>
    <dbReference type="NCBI Taxonomy" id="2908209"/>
    <lineage>
        <taxon>Bacteria</taxon>
        <taxon>Pseudomonadati</taxon>
        <taxon>Pseudomonadota</taxon>
        <taxon>Alphaproteobacteria</taxon>
        <taxon>Sphingomonadales</taxon>
        <taxon>Sphingomonadaceae</taxon>
        <taxon>Sphingomonas</taxon>
    </lineage>
</organism>
<dbReference type="Proteomes" id="UP001165342">
    <property type="component" value="Unassembled WGS sequence"/>
</dbReference>
<reference evidence="3" key="1">
    <citation type="submission" date="2022-05" db="EMBL/GenBank/DDBJ databases">
        <authorList>
            <person name="Jo J.-H."/>
            <person name="Im W.-T."/>
        </authorList>
    </citation>
    <scope>NUCLEOTIDE SEQUENCE</scope>
    <source>
        <strain evidence="3">SE220</strain>
    </source>
</reference>
<dbReference type="PANTHER" id="PTHR23308">
    <property type="entry name" value="NUCLEAR INHIBITOR OF PROTEIN PHOSPHATASE-1"/>
    <property type="match status" value="1"/>
</dbReference>
<dbReference type="Gene3D" id="2.60.200.20">
    <property type="match status" value="1"/>
</dbReference>
<feature type="compositionally biased region" description="Low complexity" evidence="1">
    <location>
        <begin position="137"/>
        <end position="148"/>
    </location>
</feature>
<evidence type="ECO:0000256" key="1">
    <source>
        <dbReference type="SAM" id="MobiDB-lite"/>
    </source>
</evidence>
<dbReference type="CDD" id="cd00060">
    <property type="entry name" value="FHA"/>
    <property type="match status" value="1"/>
</dbReference>
<feature type="region of interest" description="Disordered" evidence="1">
    <location>
        <begin position="293"/>
        <end position="314"/>
    </location>
</feature>
<dbReference type="InterPro" id="IPR000253">
    <property type="entry name" value="FHA_dom"/>
</dbReference>
<feature type="region of interest" description="Disordered" evidence="1">
    <location>
        <begin position="163"/>
        <end position="189"/>
    </location>
</feature>
<dbReference type="InterPro" id="IPR008984">
    <property type="entry name" value="SMAD_FHA_dom_sf"/>
</dbReference>